<dbReference type="EMBL" id="MTHD01000001">
    <property type="protein sequence ID" value="OMG56500.1"/>
    <property type="molecule type" value="Genomic_DNA"/>
</dbReference>
<evidence type="ECO:0000256" key="1">
    <source>
        <dbReference type="ARBA" id="ARBA00008324"/>
    </source>
</evidence>
<dbReference type="OrthoDB" id="7060041at2"/>
<gene>
    <name evidence="4" type="ORF">BJN45_02465</name>
</gene>
<keyword evidence="5" id="KW-1185">Reference proteome</keyword>
<proteinExistence type="inferred from homology"/>
<dbReference type="InterPro" id="IPR029069">
    <property type="entry name" value="HotDog_dom_sf"/>
</dbReference>
<dbReference type="CDD" id="cd03443">
    <property type="entry name" value="PaaI_thioesterase"/>
    <property type="match status" value="1"/>
</dbReference>
<evidence type="ECO:0000256" key="2">
    <source>
        <dbReference type="ARBA" id="ARBA00022801"/>
    </source>
</evidence>
<reference evidence="4 5" key="1">
    <citation type="submission" date="2016-10" db="EMBL/GenBank/DDBJ databases">
        <title>Alkaliphiles isolated from bioreactors.</title>
        <authorList>
            <person name="Salah Z."/>
            <person name="Rout S.P."/>
            <person name="Humphreys P.N."/>
        </authorList>
    </citation>
    <scope>NUCLEOTIDE SEQUENCE [LARGE SCALE GENOMIC DNA]</scope>
    <source>
        <strain evidence="4 5">ZS02</strain>
    </source>
</reference>
<evidence type="ECO:0000259" key="3">
    <source>
        <dbReference type="Pfam" id="PF03061"/>
    </source>
</evidence>
<evidence type="ECO:0000313" key="4">
    <source>
        <dbReference type="EMBL" id="OMG56500.1"/>
    </source>
</evidence>
<dbReference type="Proteomes" id="UP000187526">
    <property type="component" value="Unassembled WGS sequence"/>
</dbReference>
<dbReference type="InterPro" id="IPR039298">
    <property type="entry name" value="ACOT13"/>
</dbReference>
<sequence length="131" mass="13931">MNTLHECDNFRHLSSNPLVRLDGGDANMSFKVGKRHLNGAGTLHGGVLASVFDSALGESVYRLAHRSGRPAALLVTTQLDIHYCAPAHVGERVAVAVEVLRLGGRLAVAEARASVAERLVGTAIGSFYLTR</sequence>
<dbReference type="STRING" id="418702.BJN45_02465"/>
<dbReference type="SUPFAM" id="SSF54637">
    <property type="entry name" value="Thioesterase/thiol ester dehydrase-isomerase"/>
    <property type="match status" value="1"/>
</dbReference>
<feature type="domain" description="Thioesterase" evidence="3">
    <location>
        <begin position="41"/>
        <end position="117"/>
    </location>
</feature>
<dbReference type="RefSeq" id="WP_076091702.1">
    <property type="nucleotide sequence ID" value="NZ_MTHD01000001.1"/>
</dbReference>
<comment type="caution">
    <text evidence="4">The sequence shown here is derived from an EMBL/GenBank/DDBJ whole genome shotgun (WGS) entry which is preliminary data.</text>
</comment>
<organism evidence="4 5">
    <name type="scientific">Azonexus hydrophilus</name>
    <dbReference type="NCBI Taxonomy" id="418702"/>
    <lineage>
        <taxon>Bacteria</taxon>
        <taxon>Pseudomonadati</taxon>
        <taxon>Pseudomonadota</taxon>
        <taxon>Betaproteobacteria</taxon>
        <taxon>Rhodocyclales</taxon>
        <taxon>Azonexaceae</taxon>
        <taxon>Azonexus</taxon>
    </lineage>
</organism>
<dbReference type="NCBIfam" id="TIGR00369">
    <property type="entry name" value="unchar_dom_1"/>
    <property type="match status" value="1"/>
</dbReference>
<dbReference type="PANTHER" id="PTHR21660:SF1">
    <property type="entry name" value="ACYL-COENZYME A THIOESTERASE 13"/>
    <property type="match status" value="1"/>
</dbReference>
<protein>
    <recommendedName>
        <fullName evidence="3">Thioesterase domain-containing protein</fullName>
    </recommendedName>
</protein>
<evidence type="ECO:0000313" key="5">
    <source>
        <dbReference type="Proteomes" id="UP000187526"/>
    </source>
</evidence>
<keyword evidence="2" id="KW-0378">Hydrolase</keyword>
<name>A0A1R1ICX6_9RHOO</name>
<dbReference type="Gene3D" id="3.10.129.10">
    <property type="entry name" value="Hotdog Thioesterase"/>
    <property type="match status" value="1"/>
</dbReference>
<dbReference type="Pfam" id="PF03061">
    <property type="entry name" value="4HBT"/>
    <property type="match status" value="1"/>
</dbReference>
<dbReference type="PANTHER" id="PTHR21660">
    <property type="entry name" value="THIOESTERASE SUPERFAMILY MEMBER-RELATED"/>
    <property type="match status" value="1"/>
</dbReference>
<dbReference type="AlphaFoldDB" id="A0A1R1ICX6"/>
<comment type="similarity">
    <text evidence="1">Belongs to the thioesterase PaaI family.</text>
</comment>
<accession>A0A1R1ICX6</accession>
<dbReference type="GO" id="GO:0047617">
    <property type="term" value="F:fatty acyl-CoA hydrolase activity"/>
    <property type="evidence" value="ECO:0007669"/>
    <property type="project" value="InterPro"/>
</dbReference>
<dbReference type="InterPro" id="IPR003736">
    <property type="entry name" value="PAAI_dom"/>
</dbReference>
<dbReference type="InterPro" id="IPR006683">
    <property type="entry name" value="Thioestr_dom"/>
</dbReference>